<dbReference type="InterPro" id="IPR013325">
    <property type="entry name" value="RNA_pol_sigma_r2"/>
</dbReference>
<organism evidence="1">
    <name type="scientific">marine sediment metagenome</name>
    <dbReference type="NCBI Taxonomy" id="412755"/>
    <lineage>
        <taxon>unclassified sequences</taxon>
        <taxon>metagenomes</taxon>
        <taxon>ecological metagenomes</taxon>
    </lineage>
</organism>
<dbReference type="SUPFAM" id="SSF88946">
    <property type="entry name" value="Sigma2 domain of RNA polymerase sigma factors"/>
    <property type="match status" value="1"/>
</dbReference>
<gene>
    <name evidence="1" type="ORF">S01H4_13601</name>
</gene>
<dbReference type="AlphaFoldDB" id="X0YIZ1"/>
<reference evidence="1" key="1">
    <citation type="journal article" date="2014" name="Front. Microbiol.">
        <title>High frequency of phylogenetically diverse reductive dehalogenase-homologous genes in deep subseafloor sedimentary metagenomes.</title>
        <authorList>
            <person name="Kawai M."/>
            <person name="Futagami T."/>
            <person name="Toyoda A."/>
            <person name="Takaki Y."/>
            <person name="Nishi S."/>
            <person name="Hori S."/>
            <person name="Arai W."/>
            <person name="Tsubouchi T."/>
            <person name="Morono Y."/>
            <person name="Uchiyama I."/>
            <person name="Ito T."/>
            <person name="Fujiyama A."/>
            <person name="Inagaki F."/>
            <person name="Takami H."/>
        </authorList>
    </citation>
    <scope>NUCLEOTIDE SEQUENCE</scope>
    <source>
        <strain evidence="1">Expedition CK06-06</strain>
    </source>
</reference>
<comment type="caution">
    <text evidence="1">The sequence shown here is derived from an EMBL/GenBank/DDBJ whole genome shotgun (WGS) entry which is preliminary data.</text>
</comment>
<accession>X0YIZ1</accession>
<dbReference type="EMBL" id="BART01005985">
    <property type="protein sequence ID" value="GAG56009.1"/>
    <property type="molecule type" value="Genomic_DNA"/>
</dbReference>
<dbReference type="Gene3D" id="1.20.120.1810">
    <property type="match status" value="1"/>
</dbReference>
<evidence type="ECO:0000313" key="1">
    <source>
        <dbReference type="EMBL" id="GAG56009.1"/>
    </source>
</evidence>
<proteinExistence type="predicted"/>
<sequence length="163" mass="19600">MFDCDKIDEIRGRGIYCESEDDKDEVEILMVRNDLRKIFFKEVSRCPRLKTKEVSKIGKMMKKARRKEMRWIEKISQLDFKPWVVSNELGKTLESIKLTRNLKKLHELKDKIVWLIEEHNITKLEEYWLPLEKAKKEANRLSETLIASHLRLVIGLAKKYKYY</sequence>
<name>X0YIZ1_9ZZZZ</name>
<dbReference type="GO" id="GO:0006352">
    <property type="term" value="P:DNA-templated transcription initiation"/>
    <property type="evidence" value="ECO:0007669"/>
    <property type="project" value="InterPro"/>
</dbReference>
<protein>
    <submittedName>
        <fullName evidence="1">Uncharacterized protein</fullName>
    </submittedName>
</protein>
<feature type="non-terminal residue" evidence="1">
    <location>
        <position position="163"/>
    </location>
</feature>
<dbReference type="GO" id="GO:0003700">
    <property type="term" value="F:DNA-binding transcription factor activity"/>
    <property type="evidence" value="ECO:0007669"/>
    <property type="project" value="InterPro"/>
</dbReference>